<evidence type="ECO:0000256" key="1">
    <source>
        <dbReference type="SAM" id="MobiDB-lite"/>
    </source>
</evidence>
<keyword evidence="3" id="KW-1185">Reference proteome</keyword>
<feature type="region of interest" description="Disordered" evidence="1">
    <location>
        <begin position="37"/>
        <end position="57"/>
    </location>
</feature>
<dbReference type="Proteomes" id="UP000053097">
    <property type="component" value="Unassembled WGS sequence"/>
</dbReference>
<reference evidence="2 3" key="1">
    <citation type="journal article" date="2014" name="Curr. Biol.">
        <title>The genome of the clonal raider ant Cerapachys biroi.</title>
        <authorList>
            <person name="Oxley P.R."/>
            <person name="Ji L."/>
            <person name="Fetter-Pruneda I."/>
            <person name="McKenzie S.K."/>
            <person name="Li C."/>
            <person name="Hu H."/>
            <person name="Zhang G."/>
            <person name="Kronauer D.J."/>
        </authorList>
    </citation>
    <scope>NUCLEOTIDE SEQUENCE [LARGE SCALE GENOMIC DNA]</scope>
</reference>
<organism evidence="2 3">
    <name type="scientific">Ooceraea biroi</name>
    <name type="common">Clonal raider ant</name>
    <name type="synonym">Cerapachys biroi</name>
    <dbReference type="NCBI Taxonomy" id="2015173"/>
    <lineage>
        <taxon>Eukaryota</taxon>
        <taxon>Metazoa</taxon>
        <taxon>Ecdysozoa</taxon>
        <taxon>Arthropoda</taxon>
        <taxon>Hexapoda</taxon>
        <taxon>Insecta</taxon>
        <taxon>Pterygota</taxon>
        <taxon>Neoptera</taxon>
        <taxon>Endopterygota</taxon>
        <taxon>Hymenoptera</taxon>
        <taxon>Apocrita</taxon>
        <taxon>Aculeata</taxon>
        <taxon>Formicoidea</taxon>
        <taxon>Formicidae</taxon>
        <taxon>Dorylinae</taxon>
        <taxon>Ooceraea</taxon>
    </lineage>
</organism>
<accession>A0A026WZ22</accession>
<gene>
    <name evidence="2" type="ORF">X777_11983</name>
</gene>
<feature type="region of interest" description="Disordered" evidence="1">
    <location>
        <begin position="90"/>
        <end position="145"/>
    </location>
</feature>
<evidence type="ECO:0000313" key="2">
    <source>
        <dbReference type="EMBL" id="EZA61277.1"/>
    </source>
</evidence>
<feature type="compositionally biased region" description="Basic residues" evidence="1">
    <location>
        <begin position="40"/>
        <end position="51"/>
    </location>
</feature>
<sequence length="274" mass="30164">SSCDRASGRVSETLGKAAQGSASLGRVRLPNIQTPSNAACRRHGAKIHVKPRNGNARLYRPRATALKADGENLLASYSRADITLARISSRKGDAEGKRTARKQHGEGKNEEEEEEEVEERNTPRYDTRVAKDAPERRSGCGEIRSPSAPPLPYRLLLTVIAPLDVESRGGVRPHRRRPEIRRSTSAARRAFRVTRGRAELKVRLKRPTGKSAARRASRLTLGSQRSRLCWKKVLHVVVVVVKILSLRSTAGLLVACSTARLAHVRACSRGEPRA</sequence>
<evidence type="ECO:0000313" key="3">
    <source>
        <dbReference type="Proteomes" id="UP000053097"/>
    </source>
</evidence>
<proteinExistence type="predicted"/>
<feature type="compositionally biased region" description="Basic and acidic residues" evidence="1">
    <location>
        <begin position="119"/>
        <end position="139"/>
    </location>
</feature>
<dbReference type="AlphaFoldDB" id="A0A026WZ22"/>
<protein>
    <submittedName>
        <fullName evidence="2">Uncharacterized protein</fullName>
    </submittedName>
</protein>
<feature type="region of interest" description="Disordered" evidence="1">
    <location>
        <begin position="1"/>
        <end position="23"/>
    </location>
</feature>
<feature type="compositionally biased region" description="Basic and acidic residues" evidence="1">
    <location>
        <begin position="90"/>
        <end position="108"/>
    </location>
</feature>
<name>A0A026WZ22_OOCBI</name>
<feature type="compositionally biased region" description="Acidic residues" evidence="1">
    <location>
        <begin position="109"/>
        <end position="118"/>
    </location>
</feature>
<dbReference type="EMBL" id="KK107061">
    <property type="protein sequence ID" value="EZA61277.1"/>
    <property type="molecule type" value="Genomic_DNA"/>
</dbReference>
<feature type="non-terminal residue" evidence="2">
    <location>
        <position position="1"/>
    </location>
</feature>